<reference evidence="2 3" key="1">
    <citation type="submission" date="2017-12" db="EMBL/GenBank/DDBJ databases">
        <title>Comparative genomics of Botrytis spp.</title>
        <authorList>
            <person name="Valero-Jimenez C.A."/>
            <person name="Tapia P."/>
            <person name="Veloso J."/>
            <person name="Silva-Moreno E."/>
            <person name="Staats M."/>
            <person name="Valdes J.H."/>
            <person name="Van Kan J.A.L."/>
        </authorList>
    </citation>
    <scope>NUCLEOTIDE SEQUENCE [LARGE SCALE GENOMIC DNA]</scope>
    <source>
        <strain evidence="2 3">Be9601</strain>
    </source>
</reference>
<dbReference type="EMBL" id="PQXM01000118">
    <property type="protein sequence ID" value="TGO77187.1"/>
    <property type="molecule type" value="Genomic_DNA"/>
</dbReference>
<proteinExistence type="predicted"/>
<dbReference type="Pfam" id="PF20150">
    <property type="entry name" value="2EXR"/>
    <property type="match status" value="1"/>
</dbReference>
<protein>
    <recommendedName>
        <fullName evidence="1">2EXR domain-containing protein</fullName>
    </recommendedName>
</protein>
<accession>A0A4Z1K745</accession>
<feature type="domain" description="2EXR" evidence="1">
    <location>
        <begin position="47"/>
        <end position="134"/>
    </location>
</feature>
<name>A0A4Z1K745_9HELO</name>
<comment type="caution">
    <text evidence="2">The sequence shown here is derived from an EMBL/GenBank/DDBJ whole genome shotgun (WGS) entry which is preliminary data.</text>
</comment>
<dbReference type="AlphaFoldDB" id="A0A4Z1K745"/>
<gene>
    <name evidence="2" type="ORF">BELL_0119g00150</name>
</gene>
<sequence length="302" mass="35636">MWSMTVGNTRSEPRFFFELPSPRKDRQQQPWCTMDSSKPQANVALYFTSFSLFPEEIQLKIWFHALPEGQLVYQDSKGPFQPPKPSALYYACLDSREVYLKHYKQLYLHDRTCPFVGTKRKTYRSFYNPIKDTLVYTCTDHLLLQEISGCCSAESDLLSQARYIAFVAGRECYPSYRSPTLHNPRYRPLAISPEFGFGVWKYVYEHFLYNNPVVETVTYLVGRQTIRKTARLYPGMRLVTTLKEFGEHRSGEWKYWNMVAKSNHEHTINDIRSGFEEWKEMHPEVKIPRIELAFPRKKQMSS</sequence>
<dbReference type="InterPro" id="IPR045518">
    <property type="entry name" value="2EXR"/>
</dbReference>
<evidence type="ECO:0000313" key="3">
    <source>
        <dbReference type="Proteomes" id="UP000297229"/>
    </source>
</evidence>
<evidence type="ECO:0000313" key="2">
    <source>
        <dbReference type="EMBL" id="TGO77187.1"/>
    </source>
</evidence>
<dbReference type="Proteomes" id="UP000297229">
    <property type="component" value="Unassembled WGS sequence"/>
</dbReference>
<evidence type="ECO:0000259" key="1">
    <source>
        <dbReference type="Pfam" id="PF20150"/>
    </source>
</evidence>
<organism evidence="2 3">
    <name type="scientific">Botrytis elliptica</name>
    <dbReference type="NCBI Taxonomy" id="278938"/>
    <lineage>
        <taxon>Eukaryota</taxon>
        <taxon>Fungi</taxon>
        <taxon>Dikarya</taxon>
        <taxon>Ascomycota</taxon>
        <taxon>Pezizomycotina</taxon>
        <taxon>Leotiomycetes</taxon>
        <taxon>Helotiales</taxon>
        <taxon>Sclerotiniaceae</taxon>
        <taxon>Botrytis</taxon>
    </lineage>
</organism>
<keyword evidence="3" id="KW-1185">Reference proteome</keyword>